<comment type="subunit">
    <text evidence="5">Heterooligomer composed of large and small subunits.</text>
</comment>
<dbReference type="InterPro" id="IPR025824">
    <property type="entry name" value="OB-fold_nuc-bd_dom"/>
</dbReference>
<keyword evidence="3 5" id="KW-0378">Hydrolase</keyword>
<comment type="subcellular location">
    <subcellularLocation>
        <location evidence="5 6">Cytoplasm</location>
    </subcellularLocation>
</comment>
<comment type="similarity">
    <text evidence="5 6">Belongs to the XseA family.</text>
</comment>
<dbReference type="Pfam" id="PF13742">
    <property type="entry name" value="tRNA_anti_2"/>
    <property type="match status" value="1"/>
</dbReference>
<dbReference type="KEGG" id="tio:INP52_05710"/>
<dbReference type="Pfam" id="PF02601">
    <property type="entry name" value="Exonuc_VII_L"/>
    <property type="match status" value="1"/>
</dbReference>
<sequence>MAREKSSPISVTDAVAFARGSVDAWPTLVVNGEVSGFRGPNARSGHCYFEVKDDGASMSVIVWRGTAAKMGFALRDGLAVQLTGKFDVYKASGKLSFVASRVEAAGEGLLRQQVAELARALEREGLMAPERKRSVPAFCSRVCVVTSLSGSVIEDVKRTLARRNPLVEIDVVGASVQGAGAAATIVRALGVAAAAAPDAILLVRGGGSFEDLMCFNEESVARAIAACPVPVVTGIGHEPDTSIADMVADRRASTPTAAAESVAPAIDEVERQMVQRQVRLGRSMDALLVACSQRVEGLSRLAANAMGSGLSRRRVSLDALGSRRCLTDPYAPTRDRQTELMQTEQRLHDAIPRSLARQAAGLDQASGRLRLVGERLTRTGEATFARLSASLDALSPLSVLARGYAIARDGAGHVVKDAQVLAAGDEVSLVLGVGSVDATVTRTHAWSH</sequence>
<evidence type="ECO:0000313" key="9">
    <source>
        <dbReference type="EMBL" id="QOY59941.1"/>
    </source>
</evidence>
<dbReference type="RefSeq" id="WP_194369873.1">
    <property type="nucleotide sequence ID" value="NZ_CP063767.1"/>
</dbReference>
<dbReference type="PANTHER" id="PTHR30008:SF0">
    <property type="entry name" value="EXODEOXYRIBONUCLEASE 7 LARGE SUBUNIT"/>
    <property type="match status" value="1"/>
</dbReference>
<comment type="function">
    <text evidence="5">Bidirectionally degrades single-stranded DNA into large acid-insoluble oligonucleotides, which are then degraded further into small acid-soluble oligonucleotides.</text>
</comment>
<dbReference type="EMBL" id="CP063767">
    <property type="protein sequence ID" value="QOY59941.1"/>
    <property type="molecule type" value="Genomic_DNA"/>
</dbReference>
<dbReference type="NCBIfam" id="TIGR00237">
    <property type="entry name" value="xseA"/>
    <property type="match status" value="1"/>
</dbReference>
<evidence type="ECO:0000256" key="2">
    <source>
        <dbReference type="ARBA" id="ARBA00022722"/>
    </source>
</evidence>
<dbReference type="GO" id="GO:0009318">
    <property type="term" value="C:exodeoxyribonuclease VII complex"/>
    <property type="evidence" value="ECO:0007669"/>
    <property type="project" value="UniProtKB-UniRule"/>
</dbReference>
<reference evidence="9 10" key="1">
    <citation type="submission" date="2020-10" db="EMBL/GenBank/DDBJ databases">
        <title>Olsenella immobilis sp.nov., isolated from the mud in a fermentation cellar used for the production of Chinese strong-flavoured liquor.</title>
        <authorList>
            <person name="Lu L."/>
        </authorList>
    </citation>
    <scope>NUCLEOTIDE SEQUENCE [LARGE SCALE GENOMIC DNA]</scope>
    <source>
        <strain evidence="9 10">LZLJ-2</strain>
    </source>
</reference>
<keyword evidence="10" id="KW-1185">Reference proteome</keyword>
<evidence type="ECO:0000256" key="6">
    <source>
        <dbReference type="RuleBase" id="RU004355"/>
    </source>
</evidence>
<dbReference type="GO" id="GO:0008855">
    <property type="term" value="F:exodeoxyribonuclease VII activity"/>
    <property type="evidence" value="ECO:0007669"/>
    <property type="project" value="UniProtKB-UniRule"/>
</dbReference>
<keyword evidence="1 5" id="KW-0963">Cytoplasm</keyword>
<evidence type="ECO:0000256" key="3">
    <source>
        <dbReference type="ARBA" id="ARBA00022801"/>
    </source>
</evidence>
<dbReference type="InterPro" id="IPR020579">
    <property type="entry name" value="Exonuc_VII_lsu_C"/>
</dbReference>
<evidence type="ECO:0000256" key="4">
    <source>
        <dbReference type="ARBA" id="ARBA00022839"/>
    </source>
</evidence>
<dbReference type="GO" id="GO:0006308">
    <property type="term" value="P:DNA catabolic process"/>
    <property type="evidence" value="ECO:0007669"/>
    <property type="project" value="UniProtKB-UniRule"/>
</dbReference>
<feature type="domain" description="OB-fold nucleic acid binding" evidence="8">
    <location>
        <begin position="26"/>
        <end position="102"/>
    </location>
</feature>
<dbReference type="CDD" id="cd04489">
    <property type="entry name" value="ExoVII_LU_OBF"/>
    <property type="match status" value="1"/>
</dbReference>
<gene>
    <name evidence="5 9" type="primary">xseA</name>
    <name evidence="9" type="ORF">INP52_05710</name>
</gene>
<keyword evidence="4 5" id="KW-0269">Exonuclease</keyword>
<protein>
    <recommendedName>
        <fullName evidence="5">Exodeoxyribonuclease 7 large subunit</fullName>
        <ecNumber evidence="5">3.1.11.6</ecNumber>
    </recommendedName>
    <alternativeName>
        <fullName evidence="5">Exodeoxyribonuclease VII large subunit</fullName>
        <shortName evidence="5">Exonuclease VII large subunit</shortName>
    </alternativeName>
</protein>
<evidence type="ECO:0000259" key="7">
    <source>
        <dbReference type="Pfam" id="PF02601"/>
    </source>
</evidence>
<evidence type="ECO:0000259" key="8">
    <source>
        <dbReference type="Pfam" id="PF13742"/>
    </source>
</evidence>
<evidence type="ECO:0000256" key="5">
    <source>
        <dbReference type="HAMAP-Rule" id="MF_00378"/>
    </source>
</evidence>
<dbReference type="GO" id="GO:0005737">
    <property type="term" value="C:cytoplasm"/>
    <property type="evidence" value="ECO:0007669"/>
    <property type="project" value="UniProtKB-SubCell"/>
</dbReference>
<dbReference type="EC" id="3.1.11.6" evidence="5"/>
<organism evidence="9 10">
    <name type="scientific">Thermophilibacter immobilis</name>
    <dbReference type="NCBI Taxonomy" id="2779519"/>
    <lineage>
        <taxon>Bacteria</taxon>
        <taxon>Bacillati</taxon>
        <taxon>Actinomycetota</taxon>
        <taxon>Coriobacteriia</taxon>
        <taxon>Coriobacteriales</taxon>
        <taxon>Atopobiaceae</taxon>
        <taxon>Thermophilibacter</taxon>
    </lineage>
</organism>
<dbReference type="InterPro" id="IPR003753">
    <property type="entry name" value="Exonuc_VII_L"/>
</dbReference>
<proteinExistence type="inferred from homology"/>
<comment type="catalytic activity">
    <reaction evidence="5 6">
        <text>Exonucleolytic cleavage in either 5'- to 3'- or 3'- to 5'-direction to yield nucleoside 5'-phosphates.</text>
        <dbReference type="EC" id="3.1.11.6"/>
    </reaction>
</comment>
<dbReference type="GO" id="GO:0003676">
    <property type="term" value="F:nucleic acid binding"/>
    <property type="evidence" value="ECO:0007669"/>
    <property type="project" value="InterPro"/>
</dbReference>
<evidence type="ECO:0000256" key="1">
    <source>
        <dbReference type="ARBA" id="ARBA00022490"/>
    </source>
</evidence>
<evidence type="ECO:0000313" key="10">
    <source>
        <dbReference type="Proteomes" id="UP000593735"/>
    </source>
</evidence>
<dbReference type="HAMAP" id="MF_00378">
    <property type="entry name" value="Exonuc_7_L"/>
    <property type="match status" value="1"/>
</dbReference>
<dbReference type="PANTHER" id="PTHR30008">
    <property type="entry name" value="EXODEOXYRIBONUCLEASE 7 LARGE SUBUNIT"/>
    <property type="match status" value="1"/>
</dbReference>
<accession>A0A7S7RT88</accession>
<feature type="domain" description="Exonuclease VII large subunit C-terminal" evidence="7">
    <location>
        <begin position="126"/>
        <end position="438"/>
    </location>
</feature>
<keyword evidence="2 5" id="KW-0540">Nuclease</keyword>
<dbReference type="Proteomes" id="UP000593735">
    <property type="component" value="Chromosome"/>
</dbReference>
<name>A0A7S7RT88_9ACTN</name>
<dbReference type="AlphaFoldDB" id="A0A7S7RT88"/>